<evidence type="ECO:0000313" key="1">
    <source>
        <dbReference type="EMBL" id="PIN00769.1"/>
    </source>
</evidence>
<sequence length="102" mass="11391">MGCLHLPTMAKAVFDILLGAMQFSTKFLSRRKEISCFDVLISASRHICCCGLICACDATFISIFTELYPNSSILLLIPVSRHCFFQIANMKDCWLPGLKPRG</sequence>
<proteinExistence type="predicted"/>
<evidence type="ECO:0000313" key="2">
    <source>
        <dbReference type="Proteomes" id="UP000231279"/>
    </source>
</evidence>
<keyword evidence="2" id="KW-1185">Reference proteome</keyword>
<accession>A0A2G9G636</accession>
<dbReference type="Proteomes" id="UP000231279">
    <property type="component" value="Unassembled WGS sequence"/>
</dbReference>
<comment type="caution">
    <text evidence="1">The sequence shown here is derived from an EMBL/GenBank/DDBJ whole genome shotgun (WGS) entry which is preliminary data.</text>
</comment>
<gene>
    <name evidence="1" type="ORF">CDL12_26729</name>
</gene>
<dbReference type="AlphaFoldDB" id="A0A2G9G636"/>
<name>A0A2G9G636_9LAMI</name>
<reference evidence="2" key="1">
    <citation type="journal article" date="2018" name="Gigascience">
        <title>Genome assembly of the Pink Ipe (Handroanthus impetiginosus, Bignoniaceae), a highly valued, ecologically keystone Neotropical timber forest tree.</title>
        <authorList>
            <person name="Silva-Junior O.B."/>
            <person name="Grattapaglia D."/>
            <person name="Novaes E."/>
            <person name="Collevatti R.G."/>
        </authorList>
    </citation>
    <scope>NUCLEOTIDE SEQUENCE [LARGE SCALE GENOMIC DNA]</scope>
    <source>
        <strain evidence="2">cv. UFG-1</strain>
    </source>
</reference>
<dbReference type="EMBL" id="NKXS01006760">
    <property type="protein sequence ID" value="PIN00769.1"/>
    <property type="molecule type" value="Genomic_DNA"/>
</dbReference>
<organism evidence="1 2">
    <name type="scientific">Handroanthus impetiginosus</name>
    <dbReference type="NCBI Taxonomy" id="429701"/>
    <lineage>
        <taxon>Eukaryota</taxon>
        <taxon>Viridiplantae</taxon>
        <taxon>Streptophyta</taxon>
        <taxon>Embryophyta</taxon>
        <taxon>Tracheophyta</taxon>
        <taxon>Spermatophyta</taxon>
        <taxon>Magnoliopsida</taxon>
        <taxon>eudicotyledons</taxon>
        <taxon>Gunneridae</taxon>
        <taxon>Pentapetalae</taxon>
        <taxon>asterids</taxon>
        <taxon>lamiids</taxon>
        <taxon>Lamiales</taxon>
        <taxon>Bignoniaceae</taxon>
        <taxon>Crescentiina</taxon>
        <taxon>Tabebuia alliance</taxon>
        <taxon>Handroanthus</taxon>
    </lineage>
</organism>
<protein>
    <submittedName>
        <fullName evidence="1">Uncharacterized protein</fullName>
    </submittedName>
</protein>